<evidence type="ECO:0000313" key="2">
    <source>
        <dbReference type="EMBL" id="BBX32384.1"/>
    </source>
</evidence>
<keyword evidence="1" id="KW-1133">Transmembrane helix</keyword>
<dbReference type="EMBL" id="AP022567">
    <property type="protein sequence ID" value="BBX32384.1"/>
    <property type="molecule type" value="Genomic_DNA"/>
</dbReference>
<feature type="transmembrane region" description="Helical" evidence="1">
    <location>
        <begin position="89"/>
        <end position="108"/>
    </location>
</feature>
<feature type="transmembrane region" description="Helical" evidence="1">
    <location>
        <begin position="49"/>
        <end position="69"/>
    </location>
</feature>
<keyword evidence="1" id="KW-0812">Transmembrane</keyword>
<evidence type="ECO:0000313" key="3">
    <source>
        <dbReference type="Proteomes" id="UP000465622"/>
    </source>
</evidence>
<name>A0ABM7HPE3_MYCME</name>
<sequence>MWKPQKSGGTQRAGTPAANPLKYDYNCWSTDFDRPDRQNMTTVADMRNVIAVVLGIVGLFTALSGLLFALQGFGVVGGSPMSNTTTWSILGPIILLIGVGIALVGWRVNRSPRPRG</sequence>
<keyword evidence="3" id="KW-1185">Reference proteome</keyword>
<dbReference type="Proteomes" id="UP000465622">
    <property type="component" value="Chromosome"/>
</dbReference>
<evidence type="ECO:0000256" key="1">
    <source>
        <dbReference type="SAM" id="Phobius"/>
    </source>
</evidence>
<organism evidence="2 3">
    <name type="scientific">Mycolicibacterium mageritense</name>
    <name type="common">Mycobacterium mageritense</name>
    <dbReference type="NCBI Taxonomy" id="53462"/>
    <lineage>
        <taxon>Bacteria</taxon>
        <taxon>Bacillati</taxon>
        <taxon>Actinomycetota</taxon>
        <taxon>Actinomycetes</taxon>
        <taxon>Mycobacteriales</taxon>
        <taxon>Mycobacteriaceae</taxon>
        <taxon>Mycolicibacterium</taxon>
    </lineage>
</organism>
<accession>A0ABM7HPE3</accession>
<proteinExistence type="predicted"/>
<gene>
    <name evidence="2" type="ORF">MMAGJ_16660</name>
</gene>
<keyword evidence="1" id="KW-0472">Membrane</keyword>
<protein>
    <submittedName>
        <fullName evidence="2">Uncharacterized protein</fullName>
    </submittedName>
</protein>
<reference evidence="2 3" key="1">
    <citation type="journal article" date="2019" name="Emerg. Microbes Infect.">
        <title>Comprehensive subspecies identification of 175 nontuberculous mycobacteria species based on 7547 genomic profiles.</title>
        <authorList>
            <person name="Matsumoto Y."/>
            <person name="Kinjo T."/>
            <person name="Motooka D."/>
            <person name="Nabeya D."/>
            <person name="Jung N."/>
            <person name="Uechi K."/>
            <person name="Horii T."/>
            <person name="Iida T."/>
            <person name="Fujita J."/>
            <person name="Nakamura S."/>
        </authorList>
    </citation>
    <scope>NUCLEOTIDE SEQUENCE [LARGE SCALE GENOMIC DNA]</scope>
    <source>
        <strain evidence="2 3">JCM 12375</strain>
    </source>
</reference>